<dbReference type="PANTHER" id="PTHR41533:SF2">
    <property type="entry name" value="BLR7131 PROTEIN"/>
    <property type="match status" value="1"/>
</dbReference>
<dbReference type="SUPFAM" id="SSF141523">
    <property type="entry name" value="L,D-transpeptidase catalytic domain-like"/>
    <property type="match status" value="1"/>
</dbReference>
<protein>
    <submittedName>
        <fullName evidence="10">L,D-transpeptidase family protein</fullName>
    </submittedName>
</protein>
<accession>A0A967C2C0</accession>
<dbReference type="GO" id="GO:0016740">
    <property type="term" value="F:transferase activity"/>
    <property type="evidence" value="ECO:0007669"/>
    <property type="project" value="UniProtKB-KW"/>
</dbReference>
<dbReference type="AlphaFoldDB" id="A0A967C2C0"/>
<dbReference type="RefSeq" id="WP_167222606.1">
    <property type="nucleotide sequence ID" value="NZ_JAAQPH010000004.1"/>
</dbReference>
<dbReference type="Gene3D" id="2.40.440.10">
    <property type="entry name" value="L,D-transpeptidase catalytic domain-like"/>
    <property type="match status" value="1"/>
</dbReference>
<dbReference type="Gene3D" id="1.10.101.10">
    <property type="entry name" value="PGBD-like superfamily/PGBD"/>
    <property type="match status" value="1"/>
</dbReference>
<keyword evidence="11" id="KW-1185">Reference proteome</keyword>
<organism evidence="10 11">
    <name type="scientific">Pelagibius litoralis</name>
    <dbReference type="NCBI Taxonomy" id="374515"/>
    <lineage>
        <taxon>Bacteria</taxon>
        <taxon>Pseudomonadati</taxon>
        <taxon>Pseudomonadota</taxon>
        <taxon>Alphaproteobacteria</taxon>
        <taxon>Rhodospirillales</taxon>
        <taxon>Rhodovibrionaceae</taxon>
        <taxon>Pelagibius</taxon>
    </lineage>
</organism>
<evidence type="ECO:0000313" key="11">
    <source>
        <dbReference type="Proteomes" id="UP000761264"/>
    </source>
</evidence>
<sequence length="554" mass="61311">MIVHGNMIRANCVAVCLFLTGLALAPLPAAATALEDALGAQLRAGVGTAATDDEIESLTVLERFYQERDLQPLWVLETGAGLRARQLADLLVAADLDALDPRDYGAEQVVGLLDSTAPAQLAELEVRLTQGLVRFVADLGQGRTTPHIADPELFVFRQEVRKEDVLAAAAAAEDLAVFAGGYRPQTPRYDRQKVALAEYRALATQGGWAPLPEGPTLKPGMTDPRIGLLRERLRLWGDLKPDQDLSETGGDADFYDDNLVVAVKWMQYRHGLAQDGAVGKKTLAAFNVPIETRIEQMTLNLERRRWMPDDLGKRHAFVNLADQLLKLVDGEKTLLDMPVVVGKPYHSTPVFSHRMTYLVINPFWNVPPSIARKELLPKIKQNASYLAENNFTLFSDWSSGAQVVDPVAVDWAVVNRNNFPYKLRQGSGDGNALGRVKFMFPNRFNIYLHDTPAKSLFGKAERTFSHGCIRVQDPPLLAEAVLAGTEGWPLDRVNRTIDSGERRIVTLKEPLPVHIAYLTSWVNKDGSVHFRKDVYGRDAKLAEALLGARAGDWR</sequence>
<feature type="signal peptide" evidence="8">
    <location>
        <begin position="1"/>
        <end position="25"/>
    </location>
</feature>
<dbReference type="GO" id="GO:0004180">
    <property type="term" value="F:carboxypeptidase activity"/>
    <property type="evidence" value="ECO:0007669"/>
    <property type="project" value="UniProtKB-ARBA"/>
</dbReference>
<comment type="caution">
    <text evidence="10">The sequence shown here is derived from an EMBL/GenBank/DDBJ whole genome shotgun (WGS) entry which is preliminary data.</text>
</comment>
<keyword evidence="5 7" id="KW-0573">Peptidoglycan synthesis</keyword>
<dbReference type="SUPFAM" id="SSF47090">
    <property type="entry name" value="PGBD-like"/>
    <property type="match status" value="1"/>
</dbReference>
<dbReference type="InterPro" id="IPR002477">
    <property type="entry name" value="Peptidoglycan-bd-like"/>
</dbReference>
<dbReference type="Proteomes" id="UP000761264">
    <property type="component" value="Unassembled WGS sequence"/>
</dbReference>
<reference evidence="10" key="1">
    <citation type="submission" date="2020-03" db="EMBL/GenBank/DDBJ databases">
        <title>Genome of Pelagibius litoralis DSM 21314T.</title>
        <authorList>
            <person name="Wang G."/>
        </authorList>
    </citation>
    <scope>NUCLEOTIDE SEQUENCE</scope>
    <source>
        <strain evidence="10">DSM 21314</strain>
    </source>
</reference>
<dbReference type="Pfam" id="PF20142">
    <property type="entry name" value="Scaffold"/>
    <property type="match status" value="1"/>
</dbReference>
<dbReference type="Pfam" id="PF03734">
    <property type="entry name" value="YkuD"/>
    <property type="match status" value="1"/>
</dbReference>
<name>A0A967C2C0_9PROT</name>
<keyword evidence="3" id="KW-0808">Transferase</keyword>
<dbReference type="PANTHER" id="PTHR41533">
    <property type="entry name" value="L,D-TRANSPEPTIDASE HI_1667-RELATED"/>
    <property type="match status" value="1"/>
</dbReference>
<evidence type="ECO:0000256" key="4">
    <source>
        <dbReference type="ARBA" id="ARBA00022960"/>
    </source>
</evidence>
<evidence type="ECO:0000256" key="8">
    <source>
        <dbReference type="SAM" id="SignalP"/>
    </source>
</evidence>
<comment type="pathway">
    <text evidence="1 7">Cell wall biogenesis; peptidoglycan biosynthesis.</text>
</comment>
<evidence type="ECO:0000256" key="6">
    <source>
        <dbReference type="ARBA" id="ARBA00023316"/>
    </source>
</evidence>
<evidence type="ECO:0000313" key="10">
    <source>
        <dbReference type="EMBL" id="NIA68228.1"/>
    </source>
</evidence>
<dbReference type="InterPro" id="IPR052905">
    <property type="entry name" value="LD-transpeptidase_YkuD-like"/>
</dbReference>
<feature type="active site" description="Proton donor/acceptor" evidence="7">
    <location>
        <position position="449"/>
    </location>
</feature>
<gene>
    <name evidence="10" type="ORF">HBA54_06450</name>
</gene>
<dbReference type="InterPro" id="IPR005490">
    <property type="entry name" value="LD_TPept_cat_dom"/>
</dbReference>
<feature type="chain" id="PRO_5037493109" evidence="8">
    <location>
        <begin position="26"/>
        <end position="554"/>
    </location>
</feature>
<dbReference type="GO" id="GO:0009252">
    <property type="term" value="P:peptidoglycan biosynthetic process"/>
    <property type="evidence" value="ECO:0007669"/>
    <property type="project" value="UniProtKB-KW"/>
</dbReference>
<feature type="domain" description="L,D-TPase catalytic" evidence="9">
    <location>
        <begin position="314"/>
        <end position="493"/>
    </location>
</feature>
<dbReference type="PROSITE" id="PS52029">
    <property type="entry name" value="LD_TPASE"/>
    <property type="match status" value="1"/>
</dbReference>
<dbReference type="CDD" id="cd16913">
    <property type="entry name" value="YkuD_like"/>
    <property type="match status" value="1"/>
</dbReference>
<feature type="active site" description="Nucleophile" evidence="7">
    <location>
        <position position="468"/>
    </location>
</feature>
<evidence type="ECO:0000256" key="5">
    <source>
        <dbReference type="ARBA" id="ARBA00022984"/>
    </source>
</evidence>
<evidence type="ECO:0000256" key="2">
    <source>
        <dbReference type="ARBA" id="ARBA00005992"/>
    </source>
</evidence>
<dbReference type="GO" id="GO:0071555">
    <property type="term" value="P:cell wall organization"/>
    <property type="evidence" value="ECO:0007669"/>
    <property type="project" value="UniProtKB-UniRule"/>
</dbReference>
<dbReference type="InterPro" id="IPR036365">
    <property type="entry name" value="PGBD-like_sf"/>
</dbReference>
<evidence type="ECO:0000259" key="9">
    <source>
        <dbReference type="PROSITE" id="PS52029"/>
    </source>
</evidence>
<proteinExistence type="inferred from homology"/>
<dbReference type="GO" id="GO:0008360">
    <property type="term" value="P:regulation of cell shape"/>
    <property type="evidence" value="ECO:0007669"/>
    <property type="project" value="UniProtKB-UniRule"/>
</dbReference>
<keyword evidence="6 7" id="KW-0961">Cell wall biogenesis/degradation</keyword>
<dbReference type="InterPro" id="IPR045380">
    <property type="entry name" value="LD_TPept_scaffold_dom"/>
</dbReference>
<evidence type="ECO:0000256" key="3">
    <source>
        <dbReference type="ARBA" id="ARBA00022679"/>
    </source>
</evidence>
<keyword evidence="8" id="KW-0732">Signal</keyword>
<evidence type="ECO:0000256" key="1">
    <source>
        <dbReference type="ARBA" id="ARBA00004752"/>
    </source>
</evidence>
<dbReference type="EMBL" id="JAAQPH010000004">
    <property type="protein sequence ID" value="NIA68228.1"/>
    <property type="molecule type" value="Genomic_DNA"/>
</dbReference>
<comment type="similarity">
    <text evidence="2">Belongs to the YkuD family.</text>
</comment>
<dbReference type="InterPro" id="IPR036366">
    <property type="entry name" value="PGBDSf"/>
</dbReference>
<evidence type="ECO:0000256" key="7">
    <source>
        <dbReference type="PROSITE-ProRule" id="PRU01373"/>
    </source>
</evidence>
<dbReference type="Pfam" id="PF01471">
    <property type="entry name" value="PG_binding_1"/>
    <property type="match status" value="1"/>
</dbReference>
<dbReference type="InterPro" id="IPR038063">
    <property type="entry name" value="Transpep_catalytic_dom"/>
</dbReference>
<keyword evidence="4 7" id="KW-0133">Cell shape</keyword>